<proteinExistence type="predicted"/>
<gene>
    <name evidence="1" type="ORF">BDN72DRAFT_959537</name>
</gene>
<dbReference type="Proteomes" id="UP000308600">
    <property type="component" value="Unassembled WGS sequence"/>
</dbReference>
<protein>
    <submittedName>
        <fullName evidence="1">Uncharacterized protein</fullName>
    </submittedName>
</protein>
<sequence length="587" mass="66510">MSLSIDSAKTPIHPLPSDILIEIFRSYLQVSDWTQAIIPGRVCRHWRQIFITTPELHRKLTVVILDTQPSYLSYTQLLLERSGSYPLDLTFLGGASSALWTSRPILGEVLETAPRWRSLKIETDLVEYRQIRRELSELEMPILSDFSVDLRSSTSNLSSARPGRALLPPLQAPNLQNLRLKPSCAIDDSTFELATFAWGSLRTFEGPIGDLAHIFRVLTWGTTLRECSIHPSVGFAVNMAPSTSYDIPQIITNLSLTHLSIKGFNNHTTRLLNRLTLPSLTALSISSHSSSFLLEIKPFFRRIQEHSQMRTKLQKLSLKFATIRENRGIYFVLQETPGLKELELDRLTMLEIRQLLITEWDLLPELEVLVVQKSDDRLAGLVAVHELLQRRMVGVGGKLKTFRFKEGYSEGLMLDLTSKCQPWISAVRCSGFAQKLDEGMCVLPLSDEGQLALKDILEGLQSRVFTGSDILFSHLHTTIKVISELDSSKSMSNGDQYGIIPLSKTLLEECISKVDNFVLWLSRQPIIPLLVIGSRDEIRYHRVGEDENERRGWYARLSREAWADFPKEFPVPSVFQLSELVNAGRVE</sequence>
<evidence type="ECO:0000313" key="1">
    <source>
        <dbReference type="EMBL" id="TFK69463.1"/>
    </source>
</evidence>
<reference evidence="1 2" key="1">
    <citation type="journal article" date="2019" name="Nat. Ecol. Evol.">
        <title>Megaphylogeny resolves global patterns of mushroom evolution.</title>
        <authorList>
            <person name="Varga T."/>
            <person name="Krizsan K."/>
            <person name="Foldi C."/>
            <person name="Dima B."/>
            <person name="Sanchez-Garcia M."/>
            <person name="Sanchez-Ramirez S."/>
            <person name="Szollosi G.J."/>
            <person name="Szarkandi J.G."/>
            <person name="Papp V."/>
            <person name="Albert L."/>
            <person name="Andreopoulos W."/>
            <person name="Angelini C."/>
            <person name="Antonin V."/>
            <person name="Barry K.W."/>
            <person name="Bougher N.L."/>
            <person name="Buchanan P."/>
            <person name="Buyck B."/>
            <person name="Bense V."/>
            <person name="Catcheside P."/>
            <person name="Chovatia M."/>
            <person name="Cooper J."/>
            <person name="Damon W."/>
            <person name="Desjardin D."/>
            <person name="Finy P."/>
            <person name="Geml J."/>
            <person name="Haridas S."/>
            <person name="Hughes K."/>
            <person name="Justo A."/>
            <person name="Karasinski D."/>
            <person name="Kautmanova I."/>
            <person name="Kiss B."/>
            <person name="Kocsube S."/>
            <person name="Kotiranta H."/>
            <person name="LaButti K.M."/>
            <person name="Lechner B.E."/>
            <person name="Liimatainen K."/>
            <person name="Lipzen A."/>
            <person name="Lukacs Z."/>
            <person name="Mihaltcheva S."/>
            <person name="Morgado L.N."/>
            <person name="Niskanen T."/>
            <person name="Noordeloos M.E."/>
            <person name="Ohm R.A."/>
            <person name="Ortiz-Santana B."/>
            <person name="Ovrebo C."/>
            <person name="Racz N."/>
            <person name="Riley R."/>
            <person name="Savchenko A."/>
            <person name="Shiryaev A."/>
            <person name="Soop K."/>
            <person name="Spirin V."/>
            <person name="Szebenyi C."/>
            <person name="Tomsovsky M."/>
            <person name="Tulloss R.E."/>
            <person name="Uehling J."/>
            <person name="Grigoriev I.V."/>
            <person name="Vagvolgyi C."/>
            <person name="Papp T."/>
            <person name="Martin F.M."/>
            <person name="Miettinen O."/>
            <person name="Hibbett D.S."/>
            <person name="Nagy L.G."/>
        </authorList>
    </citation>
    <scope>NUCLEOTIDE SEQUENCE [LARGE SCALE GENOMIC DNA]</scope>
    <source>
        <strain evidence="1 2">NL-1719</strain>
    </source>
</reference>
<accession>A0ACD3AUN8</accession>
<evidence type="ECO:0000313" key="2">
    <source>
        <dbReference type="Proteomes" id="UP000308600"/>
    </source>
</evidence>
<organism evidence="1 2">
    <name type="scientific">Pluteus cervinus</name>
    <dbReference type="NCBI Taxonomy" id="181527"/>
    <lineage>
        <taxon>Eukaryota</taxon>
        <taxon>Fungi</taxon>
        <taxon>Dikarya</taxon>
        <taxon>Basidiomycota</taxon>
        <taxon>Agaricomycotina</taxon>
        <taxon>Agaricomycetes</taxon>
        <taxon>Agaricomycetidae</taxon>
        <taxon>Agaricales</taxon>
        <taxon>Pluteineae</taxon>
        <taxon>Pluteaceae</taxon>
        <taxon>Pluteus</taxon>
    </lineage>
</organism>
<keyword evidence="2" id="KW-1185">Reference proteome</keyword>
<dbReference type="EMBL" id="ML208330">
    <property type="protein sequence ID" value="TFK69463.1"/>
    <property type="molecule type" value="Genomic_DNA"/>
</dbReference>
<name>A0ACD3AUN8_9AGAR</name>